<keyword evidence="4" id="KW-0813">Transport</keyword>
<evidence type="ECO:0000313" key="14">
    <source>
        <dbReference type="EMBL" id="AEB12540.1"/>
    </source>
</evidence>
<evidence type="ECO:0000256" key="1">
    <source>
        <dbReference type="ARBA" id="ARBA00004418"/>
    </source>
</evidence>
<feature type="region of interest" description="Disordered" evidence="12">
    <location>
        <begin position="51"/>
        <end position="73"/>
    </location>
</feature>
<keyword evidence="9" id="KW-0249">Electron transport</keyword>
<dbReference type="SUPFAM" id="SSF48695">
    <property type="entry name" value="Multiheme cytochromes"/>
    <property type="match status" value="1"/>
</dbReference>
<dbReference type="GO" id="GO:0042597">
    <property type="term" value="C:periplasmic space"/>
    <property type="evidence" value="ECO:0007669"/>
    <property type="project" value="UniProtKB-SubCell"/>
</dbReference>
<evidence type="ECO:0000256" key="7">
    <source>
        <dbReference type="ARBA" id="ARBA00022729"/>
    </source>
</evidence>
<dbReference type="PANTHER" id="PTHR38604">
    <property type="entry name" value="PERIPLASMIC NITRATE REDUCTASE, ELECTRON TRANSFER SUBUNIT"/>
    <property type="match status" value="1"/>
</dbReference>
<reference evidence="14 15" key="1">
    <citation type="journal article" date="2012" name="Stand. Genomic Sci.">
        <title>Complete genome sequence of the aerobic, heterotroph Marinithermus hydrothermalis type strain (T1(T)) from a deep-sea hydrothermal vent chimney.</title>
        <authorList>
            <person name="Copeland A."/>
            <person name="Gu W."/>
            <person name="Yasawong M."/>
            <person name="Lapidus A."/>
            <person name="Lucas S."/>
            <person name="Deshpande S."/>
            <person name="Pagani I."/>
            <person name="Tapia R."/>
            <person name="Cheng J.F."/>
            <person name="Goodwin L.A."/>
            <person name="Pitluck S."/>
            <person name="Liolios K."/>
            <person name="Ivanova N."/>
            <person name="Mavromatis K."/>
            <person name="Mikhailova N."/>
            <person name="Pati A."/>
            <person name="Chen A."/>
            <person name="Palaniappan K."/>
            <person name="Land M."/>
            <person name="Pan C."/>
            <person name="Brambilla E.M."/>
            <person name="Rohde M."/>
            <person name="Tindall B.J."/>
            <person name="Sikorski J."/>
            <person name="Goker M."/>
            <person name="Detter J.C."/>
            <person name="Bristow J."/>
            <person name="Eisen J.A."/>
            <person name="Markowitz V."/>
            <person name="Hugenholtz P."/>
            <person name="Kyrpides N.C."/>
            <person name="Klenk H.P."/>
            <person name="Woyke T."/>
        </authorList>
    </citation>
    <scope>NUCLEOTIDE SEQUENCE [LARGE SCALE GENOMIC DNA]</scope>
    <source>
        <strain evidence="15">DSM 14884 / JCM 11576 / T1</strain>
    </source>
</reference>
<dbReference type="eggNOG" id="COG3043">
    <property type="taxonomic scope" value="Bacteria"/>
</dbReference>
<accession>F2NPN9</accession>
<evidence type="ECO:0000256" key="3">
    <source>
        <dbReference type="ARBA" id="ARBA00013773"/>
    </source>
</evidence>
<dbReference type="AlphaFoldDB" id="F2NPN9"/>
<evidence type="ECO:0000256" key="2">
    <source>
        <dbReference type="ARBA" id="ARBA00007368"/>
    </source>
</evidence>
<evidence type="ECO:0000256" key="12">
    <source>
        <dbReference type="SAM" id="MobiDB-lite"/>
    </source>
</evidence>
<dbReference type="STRING" id="869210.Marky_1808"/>
<evidence type="ECO:0000256" key="8">
    <source>
        <dbReference type="ARBA" id="ARBA00022764"/>
    </source>
</evidence>
<keyword evidence="15" id="KW-1185">Reference proteome</keyword>
<dbReference type="Proteomes" id="UP000007030">
    <property type="component" value="Chromosome"/>
</dbReference>
<keyword evidence="6" id="KW-0479">Metal-binding</keyword>
<dbReference type="InterPro" id="IPR036280">
    <property type="entry name" value="Multihaem_cyt_sf"/>
</dbReference>
<feature type="transmembrane region" description="Helical" evidence="13">
    <location>
        <begin position="7"/>
        <end position="27"/>
    </location>
</feature>
<keyword evidence="5" id="KW-0349">Heme</keyword>
<dbReference type="PANTHER" id="PTHR38604:SF1">
    <property type="entry name" value="PERIPLASMIC NITRATE REDUCTASE, ELECTRON TRANSFER SUBUNIT"/>
    <property type="match status" value="1"/>
</dbReference>
<dbReference type="GO" id="GO:0009061">
    <property type="term" value="P:anaerobic respiration"/>
    <property type="evidence" value="ECO:0007669"/>
    <property type="project" value="InterPro"/>
</dbReference>
<evidence type="ECO:0000256" key="11">
    <source>
        <dbReference type="ARBA" id="ARBA00031832"/>
    </source>
</evidence>
<comment type="similarity">
    <text evidence="2">Belongs to the NapB family.</text>
</comment>
<dbReference type="KEGG" id="mhd:Marky_1808"/>
<dbReference type="GO" id="GO:0046872">
    <property type="term" value="F:metal ion binding"/>
    <property type="evidence" value="ECO:0007669"/>
    <property type="project" value="UniProtKB-KW"/>
</dbReference>
<evidence type="ECO:0000256" key="5">
    <source>
        <dbReference type="ARBA" id="ARBA00022617"/>
    </source>
</evidence>
<protein>
    <recommendedName>
        <fullName evidence="3">Periplasmic nitrate reductase, electron transfer subunit</fullName>
    </recommendedName>
    <alternativeName>
        <fullName evidence="11">Diheme cytochrome c NapB</fullName>
    </alternativeName>
</protein>
<proteinExistence type="inferred from homology"/>
<evidence type="ECO:0000256" key="13">
    <source>
        <dbReference type="SAM" id="Phobius"/>
    </source>
</evidence>
<keyword evidence="13" id="KW-0812">Transmembrane</keyword>
<dbReference type="Gene3D" id="1.10.1130.10">
    <property type="entry name" value="Flavocytochrome C3, Chain A"/>
    <property type="match status" value="1"/>
</dbReference>
<dbReference type="OrthoDB" id="13290at2"/>
<evidence type="ECO:0000256" key="6">
    <source>
        <dbReference type="ARBA" id="ARBA00022723"/>
    </source>
</evidence>
<gene>
    <name evidence="14" type="ordered locus">Marky_1808</name>
</gene>
<keyword evidence="13" id="KW-1133">Transmembrane helix</keyword>
<dbReference type="Pfam" id="PF03892">
    <property type="entry name" value="NapB"/>
    <property type="match status" value="1"/>
</dbReference>
<keyword evidence="7" id="KW-0732">Signal</keyword>
<dbReference type="EMBL" id="CP002630">
    <property type="protein sequence ID" value="AEB12540.1"/>
    <property type="molecule type" value="Genomic_DNA"/>
</dbReference>
<dbReference type="RefSeq" id="WP_013704586.1">
    <property type="nucleotide sequence ID" value="NC_015387.1"/>
</dbReference>
<organism evidence="14 15">
    <name type="scientific">Marinithermus hydrothermalis (strain DSM 14884 / JCM 11576 / T1)</name>
    <dbReference type="NCBI Taxonomy" id="869210"/>
    <lineage>
        <taxon>Bacteria</taxon>
        <taxon>Thermotogati</taxon>
        <taxon>Deinococcota</taxon>
        <taxon>Deinococci</taxon>
        <taxon>Thermales</taxon>
        <taxon>Thermaceae</taxon>
        <taxon>Marinithermus</taxon>
    </lineage>
</organism>
<comment type="subcellular location">
    <subcellularLocation>
        <location evidence="1">Periplasm</location>
    </subcellularLocation>
</comment>
<dbReference type="HOGENOM" id="CLU_103367_0_0_0"/>
<evidence type="ECO:0000256" key="10">
    <source>
        <dbReference type="ARBA" id="ARBA00023004"/>
    </source>
</evidence>
<evidence type="ECO:0000256" key="9">
    <source>
        <dbReference type="ARBA" id="ARBA00022982"/>
    </source>
</evidence>
<keyword evidence="13" id="KW-0472">Membrane</keyword>
<name>F2NPN9_MARHT</name>
<sequence length="188" mass="20267">MTRHKRILWIGLALLGIGLVFFALGLGNAPSFTPQDLGIRNAVLETDAGAELPPLAYPTTPPGASERMPRSQENAPPMIPHSIEGFVPVTQSQNSCAACHNPNTAQALGATPIPPTHYALDLFSDTDTTSLQLDAARYSCTMCHAPQAEVDPPIANLFIPEFRNPDGQFSSDLMERWKEGVDLETGTE</sequence>
<dbReference type="InterPro" id="IPR005591">
    <property type="entry name" value="NapB"/>
</dbReference>
<evidence type="ECO:0000313" key="15">
    <source>
        <dbReference type="Proteomes" id="UP000007030"/>
    </source>
</evidence>
<keyword evidence="10" id="KW-0408">Iron</keyword>
<keyword evidence="8" id="KW-0574">Periplasm</keyword>
<evidence type="ECO:0000256" key="4">
    <source>
        <dbReference type="ARBA" id="ARBA00022448"/>
    </source>
</evidence>